<reference evidence="2 3" key="1">
    <citation type="submission" date="2023-12" db="EMBL/GenBank/DDBJ databases">
        <title>Novel species of the genus Arcicella isolated from rivers.</title>
        <authorList>
            <person name="Lu H."/>
        </authorList>
    </citation>
    <scope>NUCLEOTIDE SEQUENCE [LARGE SCALE GENOMIC DNA]</scope>
    <source>
        <strain evidence="2 3">KCTC 23307</strain>
    </source>
</reference>
<protein>
    <recommendedName>
        <fullName evidence="4">Transporter</fullName>
    </recommendedName>
</protein>
<evidence type="ECO:0008006" key="4">
    <source>
        <dbReference type="Google" id="ProtNLM"/>
    </source>
</evidence>
<keyword evidence="1" id="KW-0732">Signal</keyword>
<organism evidence="2 3">
    <name type="scientific">Arcicella rigui</name>
    <dbReference type="NCBI Taxonomy" id="797020"/>
    <lineage>
        <taxon>Bacteria</taxon>
        <taxon>Pseudomonadati</taxon>
        <taxon>Bacteroidota</taxon>
        <taxon>Cytophagia</taxon>
        <taxon>Cytophagales</taxon>
        <taxon>Flectobacillaceae</taxon>
        <taxon>Arcicella</taxon>
    </lineage>
</organism>
<feature type="signal peptide" evidence="1">
    <location>
        <begin position="1"/>
        <end position="21"/>
    </location>
</feature>
<comment type="caution">
    <text evidence="2">The sequence shown here is derived from an EMBL/GenBank/DDBJ whole genome shotgun (WGS) entry which is preliminary data.</text>
</comment>
<evidence type="ECO:0000313" key="2">
    <source>
        <dbReference type="EMBL" id="MEA5138272.1"/>
    </source>
</evidence>
<keyword evidence="3" id="KW-1185">Reference proteome</keyword>
<evidence type="ECO:0000256" key="1">
    <source>
        <dbReference type="SAM" id="SignalP"/>
    </source>
</evidence>
<accession>A0ABU5Q6K5</accession>
<evidence type="ECO:0000313" key="3">
    <source>
        <dbReference type="Proteomes" id="UP001302949"/>
    </source>
</evidence>
<dbReference type="EMBL" id="JAYFUM010000005">
    <property type="protein sequence ID" value="MEA5138272.1"/>
    <property type="molecule type" value="Genomic_DNA"/>
</dbReference>
<dbReference type="Proteomes" id="UP001302949">
    <property type="component" value="Unassembled WGS sequence"/>
</dbReference>
<proteinExistence type="predicted"/>
<gene>
    <name evidence="2" type="ORF">VB248_03970</name>
</gene>
<feature type="chain" id="PRO_5046511945" description="Transporter" evidence="1">
    <location>
        <begin position="22"/>
        <end position="305"/>
    </location>
</feature>
<name>A0ABU5Q6K5_9BACT</name>
<dbReference type="RefSeq" id="WP_323295441.1">
    <property type="nucleotide sequence ID" value="NZ_JAYFUM010000005.1"/>
</dbReference>
<sequence length="305" mass="34273">MKKILLLVLPFLLLQVSPIFACEICGCSNGSSFYGILPQSHKGFIGLRYSYRSYDSHLSSPTLKSKEDFWKAELWARAYPFKKVQVFAFVPYLMNQQTILSTGKKLNLNGLGDITLLANYNLLNTLADTSVHRFNHNLLIGGGVKLPIAKYQFDVLNDAEVANANFQLGTGSTDFIANVVYTLRYQAWGLNYDATYKINTKNAETYQFGNRFTTNLSVLYSKNIGDNLTLMPNAGISYEHAQLDRKYNIRNAQTGGYTSWGNLGLESYYKGVSMGVNYQIPLKQNLSEGEQIANARLNVHFTVML</sequence>